<dbReference type="RefSeq" id="WP_121839942.1">
    <property type="nucleotide sequence ID" value="NZ_ML014806.1"/>
</dbReference>
<dbReference type="SMART" id="SM00028">
    <property type="entry name" value="TPR"/>
    <property type="match status" value="6"/>
</dbReference>
<protein>
    <submittedName>
        <fullName evidence="4">CHAT domain-containing protein</fullName>
    </submittedName>
</protein>
<reference evidence="4 5" key="1">
    <citation type="submission" date="2018-09" db="EMBL/GenBank/DDBJ databases">
        <title>Phylogeny of the Shewanellaceae, and recommendation for two new genera, Pseudoshewanella and Parashewanella.</title>
        <authorList>
            <person name="Wang G."/>
        </authorList>
    </citation>
    <scope>NUCLEOTIDE SEQUENCE [LARGE SCALE GENOMIC DNA]</scope>
    <source>
        <strain evidence="4 5">C51</strain>
    </source>
</reference>
<dbReference type="Proteomes" id="UP000281474">
    <property type="component" value="Unassembled WGS sequence"/>
</dbReference>
<sequence>MHVELHQIYSWLIHCQELHQQSRSHSDSQSGDVCLACFFIRKLTQNRKLTIALVQFHDQTQRLGLPPLKHQQHTEASPDLTTYDEAFTDKSISEDLMHFAQTNPCIAKRFIWQQTRFNQHGTGLFQQPPQYPPLDFERCERKPLSDEPTPPAMSVFPTFARNIAYLASDEFIGIHTPFVYSGKLTSFLVTRSIPAFNFISLIHLKKKPLTDTKSPQKLAATNLGEKSKPRLYTSRIEDTSGIGTDMAEEYVPNKDAIDTISHIVSSKKEAENEVAELSCYDTEITQLKMPPDLSKGETTKVHQPVPALQKVSEEAIETEPHSDSETNTTSPTEFTSTAKPDAIALVQHNQETASLLTDVHKMIANEYYTAAIRQLEKLIATEDCAYYLYLQAFCFQLLAHKPIDCSEQRECEATLLDYQKAEPASDAAITIQHGSSSRLHSTVAVNSTVINDLNTLLTRKEITPELRLAIWVLIAECYTQQRRHQDALFCYQSMLRDFFSSPPVYEARYESSDPQTYFLRWNAISASIVYHKIATQLKALGQVEASQQSYLKSIQVAQQEERHLQVDDAENIHQLSDVHHPAVIFEDSEEHKLVAGSQRACLDTSVVAYQPSKVHPDVVMNRLGSVHHPEDIEQCSDVFHAIKQIPSGDASSVVASLLNLGNLLHAHGQHQEAVEFYKKTLAHCATGNAHRAWASGNLGNTLLSLNQNKQAGEYLKQALELTLEHEPTPEAIGRACNNLGTYYQALGEFDEAMQCYNDALSQAEFGHDKAGTARAHGNIGNIHMLRKQPAEAQKHYREVLKLTRDSTIAEVAHHNLGCACFDVTMINYQGERLALSESQIKQLDTAIIQFHKVWQNVWQKLTPMLRNYVDHANRNAAVKYLENHARALYRLTDSLMLTDKVHTALSVFTLSYNLTSSLWILSRFAPNSLKKFTFMSEEPKTDTEPKAVEEKSKEKKLDAGSWHQQFFDPIERSLYANLTNPIIAMTFTGTHLCTLGIWKQDDALVKQGSTIYVGPSAKAAIFGSFTTLDHYLRYRLGEDVSGLHLYTSDELGYARYQEYGPSLNSRLQGISDDKAKKQDHMISCIDKAVLEVIVNGLTPILKQINEATQQTHSAITLVLDSYMSHFPFELLPKNVENLHGSRLFNNKPLQLMPSVMVHELYQQEVQQTSFEPALLVGNPSTPPFMYNKEEWDLGPLPYAETEAQCAATRTRTQAFVSEQATKDNVLKQLPNSKIIHFATHGSAGGGFLVLGAPKNQFLPTVLRHVFKGESVNNLLLTHTDIAVTKLLAKPLVILSSCDSAKGTPLGGELTSCANAFLIAGARAVICFKFKAPDESQYVLLNLFYSFLTQGVPALESMQKANNLLQLIPKYGALVCWASSQYMGSNIRFEAVQRRLPNQFHQSCSLLIEQRTFTEISASSKITQLFSLLSLNEETPFEKPTVIWLTGTNTKAHHYTCLQMIEEYRDHYQGGISWVALPPQFDVNDWLQHERQSMLDNFGLEKRKLLIIDATVFEHANRRITPDELALMVKDLSRIDVFVISECKPDDMQELRQTMTPCTVTGVNEHPIDIIQATSLLLQAIGHVLTPENNEQLYISFNELVDRLHGNIVLTQYIAHLITINAPKDTLQLVTLLNHINEHMVDIEQAAEEETELRYEHYLEEKEQLTTSQQLIDNLLKFEIDDEIMSSFKALIDSLEGNRYLIRYIAQQIHFFTPKNTEQRERVIKYIIDQFEDIPQTAEEDKKENKAQEKQLQQSDFQCEPDYMGLLCCAFALDCEHSKEPVLFPLSGSNTKEPLTLDGMFHRIKNLFQFQFNTPEIETNILIVIRDAVADVYGPHNSHKTALLVFNELTRIGFLEAYPSTNIFQQSSPSNRLWRIAPLFYQSTFYRELIATGACTVKDKNETFISFYCRKRRRECRS</sequence>
<evidence type="ECO:0000313" key="4">
    <source>
        <dbReference type="EMBL" id="RLV58738.1"/>
    </source>
</evidence>
<feature type="region of interest" description="Disordered" evidence="2">
    <location>
        <begin position="313"/>
        <end position="335"/>
    </location>
</feature>
<evidence type="ECO:0000259" key="3">
    <source>
        <dbReference type="Pfam" id="PF12770"/>
    </source>
</evidence>
<dbReference type="OrthoDB" id="9815894at2"/>
<gene>
    <name evidence="4" type="ORF">D5018_15680</name>
</gene>
<name>A0A3L8PWC5_9GAMM</name>
<keyword evidence="5" id="KW-1185">Reference proteome</keyword>
<proteinExistence type="predicted"/>
<dbReference type="EMBL" id="QZEI01000057">
    <property type="protein sequence ID" value="RLV58738.1"/>
    <property type="molecule type" value="Genomic_DNA"/>
</dbReference>
<dbReference type="InterPro" id="IPR019734">
    <property type="entry name" value="TPR_rpt"/>
</dbReference>
<evidence type="ECO:0000256" key="2">
    <source>
        <dbReference type="SAM" id="MobiDB-lite"/>
    </source>
</evidence>
<accession>A0A3L8PWC5</accession>
<keyword evidence="1" id="KW-0802">TPR repeat</keyword>
<organism evidence="4 5">
    <name type="scientific">Parashewanella curva</name>
    <dbReference type="NCBI Taxonomy" id="2338552"/>
    <lineage>
        <taxon>Bacteria</taxon>
        <taxon>Pseudomonadati</taxon>
        <taxon>Pseudomonadota</taxon>
        <taxon>Gammaproteobacteria</taxon>
        <taxon>Alteromonadales</taxon>
        <taxon>Shewanellaceae</taxon>
        <taxon>Parashewanella</taxon>
    </lineage>
</organism>
<feature type="domain" description="CHAT" evidence="3">
    <location>
        <begin position="1098"/>
        <end position="1383"/>
    </location>
</feature>
<dbReference type="InterPro" id="IPR024983">
    <property type="entry name" value="CHAT_dom"/>
</dbReference>
<feature type="compositionally biased region" description="Low complexity" evidence="2">
    <location>
        <begin position="325"/>
        <end position="335"/>
    </location>
</feature>
<evidence type="ECO:0000256" key="1">
    <source>
        <dbReference type="PROSITE-ProRule" id="PRU00339"/>
    </source>
</evidence>
<dbReference type="Pfam" id="PF13424">
    <property type="entry name" value="TPR_12"/>
    <property type="match status" value="2"/>
</dbReference>
<feature type="repeat" description="TPR" evidence="1">
    <location>
        <begin position="733"/>
        <end position="766"/>
    </location>
</feature>
<dbReference type="PANTHER" id="PTHR10098">
    <property type="entry name" value="RAPSYN-RELATED"/>
    <property type="match status" value="1"/>
</dbReference>
<dbReference type="InterPro" id="IPR011990">
    <property type="entry name" value="TPR-like_helical_dom_sf"/>
</dbReference>
<evidence type="ECO:0000313" key="5">
    <source>
        <dbReference type="Proteomes" id="UP000281474"/>
    </source>
</evidence>
<dbReference type="PROSITE" id="PS50005">
    <property type="entry name" value="TPR"/>
    <property type="match status" value="1"/>
</dbReference>
<comment type="caution">
    <text evidence="4">The sequence shown here is derived from an EMBL/GenBank/DDBJ whole genome shotgun (WGS) entry which is preliminary data.</text>
</comment>
<dbReference type="Gene3D" id="1.25.40.10">
    <property type="entry name" value="Tetratricopeptide repeat domain"/>
    <property type="match status" value="3"/>
</dbReference>
<dbReference type="Pfam" id="PF12770">
    <property type="entry name" value="CHAT"/>
    <property type="match status" value="1"/>
</dbReference>
<dbReference type="SUPFAM" id="SSF48452">
    <property type="entry name" value="TPR-like"/>
    <property type="match status" value="1"/>
</dbReference>